<dbReference type="InterPro" id="IPR011009">
    <property type="entry name" value="Kinase-like_dom_sf"/>
</dbReference>
<dbReference type="Proteomes" id="UP000077266">
    <property type="component" value="Unassembled WGS sequence"/>
</dbReference>
<dbReference type="EMBL" id="KV426440">
    <property type="protein sequence ID" value="KZV80871.1"/>
    <property type="molecule type" value="Genomic_DNA"/>
</dbReference>
<feature type="binding site" evidence="1">
    <location>
        <position position="113"/>
    </location>
    <ligand>
        <name>ATP</name>
        <dbReference type="ChEBI" id="CHEBI:30616"/>
    </ligand>
</feature>
<dbReference type="OrthoDB" id="3182995at2759"/>
<dbReference type="AlphaFoldDB" id="A0A165BLS3"/>
<evidence type="ECO:0000313" key="4">
    <source>
        <dbReference type="Proteomes" id="UP000077266"/>
    </source>
</evidence>
<keyword evidence="4" id="KW-1185">Reference proteome</keyword>
<evidence type="ECO:0000313" key="3">
    <source>
        <dbReference type="EMBL" id="KZV80871.1"/>
    </source>
</evidence>
<accession>A0A165BLS3</accession>
<dbReference type="SUPFAM" id="SSF56112">
    <property type="entry name" value="Protein kinase-like (PK-like)"/>
    <property type="match status" value="1"/>
</dbReference>
<sequence length="319" mass="35074">MQAQNAIATLIVRGLVDSTTPHIAAHLERINLPEGLVDLYPLLAKRKADPDVYQPRTFRPEGPPTRPPSSLPAPGSLALNLELGEYIGSGRSGIVFAVDTTGTHGGLPPLVLKIARQERCQSVAREAWFYEELECLQGVVLPRCYGCFRLDLQDGQTVPAWSAHELDDSDAGDDLVDVPAEYHGYSANALDILDQHPHPLLTELGTARDCLVVLLLERLAPAPTEWIPERSFWLTENAEPALLAAHRELAHLGVETILDIGLDNVMFAPPSPPGLPTMPSPFTGLTHRLRIIDLDLARKCDLKFSFLSRALEGWVRRAF</sequence>
<organism evidence="3 4">
    <name type="scientific">Exidia glandulosa HHB12029</name>
    <dbReference type="NCBI Taxonomy" id="1314781"/>
    <lineage>
        <taxon>Eukaryota</taxon>
        <taxon>Fungi</taxon>
        <taxon>Dikarya</taxon>
        <taxon>Basidiomycota</taxon>
        <taxon>Agaricomycotina</taxon>
        <taxon>Agaricomycetes</taxon>
        <taxon>Auriculariales</taxon>
        <taxon>Exidiaceae</taxon>
        <taxon>Exidia</taxon>
    </lineage>
</organism>
<dbReference type="PROSITE" id="PS00107">
    <property type="entry name" value="PROTEIN_KINASE_ATP"/>
    <property type="match status" value="1"/>
</dbReference>
<dbReference type="InterPro" id="IPR017441">
    <property type="entry name" value="Protein_kinase_ATP_BS"/>
</dbReference>
<evidence type="ECO:0008006" key="5">
    <source>
        <dbReference type="Google" id="ProtNLM"/>
    </source>
</evidence>
<dbReference type="InParanoid" id="A0A165BLS3"/>
<gene>
    <name evidence="3" type="ORF">EXIGLDRAFT_780436</name>
</gene>
<evidence type="ECO:0000256" key="2">
    <source>
        <dbReference type="SAM" id="MobiDB-lite"/>
    </source>
</evidence>
<keyword evidence="1" id="KW-0547">Nucleotide-binding</keyword>
<reference evidence="3 4" key="1">
    <citation type="journal article" date="2016" name="Mol. Biol. Evol.">
        <title>Comparative Genomics of Early-Diverging Mushroom-Forming Fungi Provides Insights into the Origins of Lignocellulose Decay Capabilities.</title>
        <authorList>
            <person name="Nagy L.G."/>
            <person name="Riley R."/>
            <person name="Tritt A."/>
            <person name="Adam C."/>
            <person name="Daum C."/>
            <person name="Floudas D."/>
            <person name="Sun H."/>
            <person name="Yadav J.S."/>
            <person name="Pangilinan J."/>
            <person name="Larsson K.H."/>
            <person name="Matsuura K."/>
            <person name="Barry K."/>
            <person name="Labutti K."/>
            <person name="Kuo R."/>
            <person name="Ohm R.A."/>
            <person name="Bhattacharya S.S."/>
            <person name="Shirouzu T."/>
            <person name="Yoshinaga Y."/>
            <person name="Martin F.M."/>
            <person name="Grigoriev I.V."/>
            <person name="Hibbett D.S."/>
        </authorList>
    </citation>
    <scope>NUCLEOTIDE SEQUENCE [LARGE SCALE GENOMIC DNA]</scope>
    <source>
        <strain evidence="3 4">HHB12029</strain>
    </source>
</reference>
<keyword evidence="1" id="KW-0067">ATP-binding</keyword>
<feature type="region of interest" description="Disordered" evidence="2">
    <location>
        <begin position="53"/>
        <end position="74"/>
    </location>
</feature>
<feature type="compositionally biased region" description="Pro residues" evidence="2">
    <location>
        <begin position="61"/>
        <end position="71"/>
    </location>
</feature>
<proteinExistence type="predicted"/>
<protein>
    <recommendedName>
        <fullName evidence="5">Protein kinase domain-containing protein</fullName>
    </recommendedName>
</protein>
<dbReference type="GO" id="GO:0005524">
    <property type="term" value="F:ATP binding"/>
    <property type="evidence" value="ECO:0007669"/>
    <property type="project" value="UniProtKB-UniRule"/>
</dbReference>
<evidence type="ECO:0000256" key="1">
    <source>
        <dbReference type="PROSITE-ProRule" id="PRU10141"/>
    </source>
</evidence>
<name>A0A165BLS3_EXIGL</name>